<keyword evidence="3" id="KW-1185">Reference proteome</keyword>
<dbReference type="AlphaFoldDB" id="A0A1B1N6H5"/>
<protein>
    <submittedName>
        <fullName evidence="2">RNA methyltransferase</fullName>
    </submittedName>
</protein>
<name>A0A1B1N6H5_9BACL</name>
<organism evidence="2 3">
    <name type="scientific">Paenibacillus yonginensis</name>
    <dbReference type="NCBI Taxonomy" id="1462996"/>
    <lineage>
        <taxon>Bacteria</taxon>
        <taxon>Bacillati</taxon>
        <taxon>Bacillota</taxon>
        <taxon>Bacilli</taxon>
        <taxon>Bacillales</taxon>
        <taxon>Paenibacillaceae</taxon>
        <taxon>Paenibacillus</taxon>
    </lineage>
</organism>
<dbReference type="InterPro" id="IPR000241">
    <property type="entry name" value="RlmKL-like_Mtase"/>
</dbReference>
<gene>
    <name evidence="2" type="ORF">AWM70_01425</name>
</gene>
<dbReference type="STRING" id="1462996.AWM70_01425"/>
<dbReference type="CDD" id="cd02440">
    <property type="entry name" value="AdoMet_MTases"/>
    <property type="match status" value="1"/>
</dbReference>
<dbReference type="EMBL" id="CP014167">
    <property type="protein sequence ID" value="ANS77036.1"/>
    <property type="molecule type" value="Genomic_DNA"/>
</dbReference>
<dbReference type="Proteomes" id="UP000092573">
    <property type="component" value="Chromosome"/>
</dbReference>
<evidence type="ECO:0000313" key="3">
    <source>
        <dbReference type="Proteomes" id="UP000092573"/>
    </source>
</evidence>
<accession>A0A1B1N6H5</accession>
<feature type="domain" description="Ribosomal RNA large subunit methyltransferase K/L-like methyltransferase" evidence="1">
    <location>
        <begin position="159"/>
        <end position="256"/>
    </location>
</feature>
<dbReference type="GO" id="GO:0016423">
    <property type="term" value="F:tRNA (guanine) methyltransferase activity"/>
    <property type="evidence" value="ECO:0007669"/>
    <property type="project" value="TreeGrafter"/>
</dbReference>
<dbReference type="PANTHER" id="PTHR14911:SF13">
    <property type="entry name" value="TRNA (GUANINE(6)-N2)-METHYLTRANSFERASE THUMP3"/>
    <property type="match status" value="1"/>
</dbReference>
<evidence type="ECO:0000259" key="1">
    <source>
        <dbReference type="Pfam" id="PF01170"/>
    </source>
</evidence>
<keyword evidence="2" id="KW-0489">Methyltransferase</keyword>
<reference evidence="2 3" key="1">
    <citation type="submission" date="2016-01" db="EMBL/GenBank/DDBJ databases">
        <title>Complete Genome Sequence of Paenibacillus yonginensis DCY84, a novel Plant Growth-Promoting Bacteria with Elicitation of Induced Systemic Resistance.</title>
        <authorList>
            <person name="Kim Y.J."/>
            <person name="Yang D.C."/>
            <person name="Sukweenadhi J."/>
        </authorList>
    </citation>
    <scope>NUCLEOTIDE SEQUENCE [LARGE SCALE GENOMIC DNA]</scope>
    <source>
        <strain evidence="2 3">DCY84</strain>
    </source>
</reference>
<sequence length="319" mass="35706">MNPLNGTNPAASSWLYTYACHEDERELCALELRLLLGEHPGRRHVESRLQVAPERSPFLHERLAVQLEAETLEELEEKVGVFPFDLDGATFKIRYLDADQTETYEGKRALERRIGARIEGKADMKRPDRLYGLAYSKGRWVFGACAAGESVWLKHSSKPRQYSTALSTRVARAVVNIAAPRIEGLKLVDPCCGIGTVLIEALSMGIEAEGFDLNPLAVSGARENLKHFGFPEEAVHPADMRQLEGRYDVLILDLPYNLCSVLPEEELLDMLRSARRLAPKAIILTIEDILPAFGKSGWTLKEACSIYKGRFSRQLLIAE</sequence>
<dbReference type="InterPro" id="IPR029063">
    <property type="entry name" value="SAM-dependent_MTases_sf"/>
</dbReference>
<dbReference type="PANTHER" id="PTHR14911">
    <property type="entry name" value="THUMP DOMAIN-CONTAINING"/>
    <property type="match status" value="1"/>
</dbReference>
<dbReference type="Gene3D" id="3.40.50.150">
    <property type="entry name" value="Vaccinia Virus protein VP39"/>
    <property type="match status" value="1"/>
</dbReference>
<dbReference type="GO" id="GO:0030488">
    <property type="term" value="P:tRNA methylation"/>
    <property type="evidence" value="ECO:0007669"/>
    <property type="project" value="TreeGrafter"/>
</dbReference>
<dbReference type="KEGG" id="pyg:AWM70_01425"/>
<evidence type="ECO:0000313" key="2">
    <source>
        <dbReference type="EMBL" id="ANS77036.1"/>
    </source>
</evidence>
<dbReference type="SUPFAM" id="SSF53335">
    <property type="entry name" value="S-adenosyl-L-methionine-dependent methyltransferases"/>
    <property type="match status" value="1"/>
</dbReference>
<keyword evidence="2" id="KW-0808">Transferase</keyword>
<dbReference type="Pfam" id="PF01170">
    <property type="entry name" value="UPF0020"/>
    <property type="match status" value="1"/>
</dbReference>
<proteinExistence type="predicted"/>